<dbReference type="Proteomes" id="UP000032360">
    <property type="component" value="Unassembled WGS sequence"/>
</dbReference>
<feature type="domain" description="GHMP kinase N-terminal" evidence="14">
    <location>
        <begin position="59"/>
        <end position="99"/>
    </location>
</feature>
<keyword evidence="17" id="KW-1185">Reference proteome</keyword>
<dbReference type="EMBL" id="JXYS01000001">
    <property type="protein sequence ID" value="KJF18995.1"/>
    <property type="molecule type" value="Genomic_DNA"/>
</dbReference>
<sequence>MKVRVPASSANLGPGFDVLGLALSIYVTVEVNEAESLSIVSSGFGFDVPNNASHLAAVVAQEVLGHSNVSIEIDSQIPLARGLGSSAALSVAVAGACGAYDAFVVGSDFDGHCENAAASYFGGLVAGSRVGDSWEAISIPIDPRYGVIIVVPEIEIPTKDARAVLPKSIAFGDAVFNLGRMALLMGGLANIEAMRFEFGEDKLHEPYREVIFPGAITIKEILGDNGALLATWSGAGSSMIGLFDRYDIATSISTIRDELASANVAAEVFDVAIDTEGICFLEDLDDPDDLDDRS</sequence>
<dbReference type="InterPro" id="IPR006203">
    <property type="entry name" value="GHMP_knse_ATP-bd_CS"/>
</dbReference>
<dbReference type="Gene3D" id="3.30.70.890">
    <property type="entry name" value="GHMP kinase, C-terminal domain"/>
    <property type="match status" value="1"/>
</dbReference>
<dbReference type="PANTHER" id="PTHR20861:SF1">
    <property type="entry name" value="HOMOSERINE KINASE"/>
    <property type="match status" value="1"/>
</dbReference>
<dbReference type="PROSITE" id="PS00627">
    <property type="entry name" value="GHMP_KINASES_ATP"/>
    <property type="match status" value="1"/>
</dbReference>
<dbReference type="PANTHER" id="PTHR20861">
    <property type="entry name" value="HOMOSERINE/4-DIPHOSPHOCYTIDYL-2-C-METHYL-D-ERYTHRITOL KINASE"/>
    <property type="match status" value="1"/>
</dbReference>
<reference evidence="16 17" key="1">
    <citation type="submission" date="2015-01" db="EMBL/GenBank/DDBJ databases">
        <title>Draft genome of the acidophilic iron oxidizer Acidithrix ferrooxidans strain Py-F3.</title>
        <authorList>
            <person name="Poehlein A."/>
            <person name="Eisen S."/>
            <person name="Schloemann M."/>
            <person name="Johnson B.D."/>
            <person name="Daniel R."/>
            <person name="Muehling M."/>
        </authorList>
    </citation>
    <scope>NUCLEOTIDE SEQUENCE [LARGE SCALE GENOMIC DNA]</scope>
    <source>
        <strain evidence="16 17">Py-F3</strain>
    </source>
</reference>
<evidence type="ECO:0000313" key="17">
    <source>
        <dbReference type="Proteomes" id="UP000032360"/>
    </source>
</evidence>
<evidence type="ECO:0000256" key="13">
    <source>
        <dbReference type="HAMAP-Rule" id="MF_00384"/>
    </source>
</evidence>
<evidence type="ECO:0000259" key="15">
    <source>
        <dbReference type="Pfam" id="PF08544"/>
    </source>
</evidence>
<comment type="pathway">
    <text evidence="1 13">Amino-acid biosynthesis; L-threonine biosynthesis; L-threonine from L-aspartate: step 4/5.</text>
</comment>
<dbReference type="GO" id="GO:0004413">
    <property type="term" value="F:homoserine kinase activity"/>
    <property type="evidence" value="ECO:0007669"/>
    <property type="project" value="UniProtKB-UniRule"/>
</dbReference>
<evidence type="ECO:0000256" key="2">
    <source>
        <dbReference type="ARBA" id="ARBA00007370"/>
    </source>
</evidence>
<keyword evidence="9 13" id="KW-0418">Kinase</keyword>
<evidence type="ECO:0000256" key="8">
    <source>
        <dbReference type="ARBA" id="ARBA00022741"/>
    </source>
</evidence>
<dbReference type="GO" id="GO:0005737">
    <property type="term" value="C:cytoplasm"/>
    <property type="evidence" value="ECO:0007669"/>
    <property type="project" value="UniProtKB-SubCell"/>
</dbReference>
<dbReference type="RefSeq" id="WP_052603875.1">
    <property type="nucleotide sequence ID" value="NZ_JXYS01000001.1"/>
</dbReference>
<dbReference type="UniPathway" id="UPA00050">
    <property type="reaction ID" value="UER00064"/>
</dbReference>
<dbReference type="GO" id="GO:0009088">
    <property type="term" value="P:threonine biosynthetic process"/>
    <property type="evidence" value="ECO:0007669"/>
    <property type="project" value="UniProtKB-UniRule"/>
</dbReference>
<keyword evidence="6 13" id="KW-0808">Transferase</keyword>
<dbReference type="InterPro" id="IPR036554">
    <property type="entry name" value="GHMP_kinase_C_sf"/>
</dbReference>
<comment type="subcellular location">
    <subcellularLocation>
        <location evidence="13">Cytoplasm</location>
    </subcellularLocation>
</comment>
<dbReference type="Pfam" id="PF00288">
    <property type="entry name" value="GHMP_kinases_N"/>
    <property type="match status" value="1"/>
</dbReference>
<name>A0A0D8HLX0_9ACTN</name>
<keyword evidence="10 13" id="KW-0067">ATP-binding</keyword>
<evidence type="ECO:0000256" key="3">
    <source>
        <dbReference type="ARBA" id="ARBA00012078"/>
    </source>
</evidence>
<keyword evidence="7 13" id="KW-0791">Threonine biosynthesis</keyword>
<evidence type="ECO:0000313" key="16">
    <source>
        <dbReference type="EMBL" id="KJF18995.1"/>
    </source>
</evidence>
<keyword evidence="5 13" id="KW-0028">Amino-acid biosynthesis</keyword>
<evidence type="ECO:0000256" key="10">
    <source>
        <dbReference type="ARBA" id="ARBA00022840"/>
    </source>
</evidence>
<organism evidence="16 17">
    <name type="scientific">Acidithrix ferrooxidans</name>
    <dbReference type="NCBI Taxonomy" id="1280514"/>
    <lineage>
        <taxon>Bacteria</taxon>
        <taxon>Bacillati</taxon>
        <taxon>Actinomycetota</taxon>
        <taxon>Acidimicrobiia</taxon>
        <taxon>Acidimicrobiales</taxon>
        <taxon>Acidimicrobiaceae</taxon>
        <taxon>Acidithrix</taxon>
    </lineage>
</organism>
<evidence type="ECO:0000256" key="1">
    <source>
        <dbReference type="ARBA" id="ARBA00005015"/>
    </source>
</evidence>
<feature type="binding site" evidence="13">
    <location>
        <begin position="78"/>
        <end position="88"/>
    </location>
    <ligand>
        <name>ATP</name>
        <dbReference type="ChEBI" id="CHEBI:30616"/>
    </ligand>
</feature>
<comment type="caution">
    <text evidence="16">The sequence shown here is derived from an EMBL/GenBank/DDBJ whole genome shotgun (WGS) entry which is preliminary data.</text>
</comment>
<dbReference type="InterPro" id="IPR000870">
    <property type="entry name" value="Homoserine_kinase"/>
</dbReference>
<dbReference type="SUPFAM" id="SSF55060">
    <property type="entry name" value="GHMP Kinase, C-terminal domain"/>
    <property type="match status" value="1"/>
</dbReference>
<comment type="catalytic activity">
    <reaction evidence="11 13">
        <text>L-homoserine + ATP = O-phospho-L-homoserine + ADP + H(+)</text>
        <dbReference type="Rhea" id="RHEA:13985"/>
        <dbReference type="ChEBI" id="CHEBI:15378"/>
        <dbReference type="ChEBI" id="CHEBI:30616"/>
        <dbReference type="ChEBI" id="CHEBI:57476"/>
        <dbReference type="ChEBI" id="CHEBI:57590"/>
        <dbReference type="ChEBI" id="CHEBI:456216"/>
        <dbReference type="EC" id="2.7.1.39"/>
    </reaction>
</comment>
<dbReference type="GO" id="GO:0005524">
    <property type="term" value="F:ATP binding"/>
    <property type="evidence" value="ECO:0007669"/>
    <property type="project" value="UniProtKB-UniRule"/>
</dbReference>
<evidence type="ECO:0000256" key="12">
    <source>
        <dbReference type="ARBA" id="ARBA00049954"/>
    </source>
</evidence>
<comment type="function">
    <text evidence="12 13">Catalyzes the ATP-dependent phosphorylation of L-homoserine to L-homoserine phosphate.</text>
</comment>
<evidence type="ECO:0000256" key="5">
    <source>
        <dbReference type="ARBA" id="ARBA00022605"/>
    </source>
</evidence>
<dbReference type="Gene3D" id="3.30.230.10">
    <property type="match status" value="1"/>
</dbReference>
<accession>A0A0D8HLX0</accession>
<evidence type="ECO:0000256" key="4">
    <source>
        <dbReference type="ARBA" id="ARBA00017858"/>
    </source>
</evidence>
<evidence type="ECO:0000256" key="6">
    <source>
        <dbReference type="ARBA" id="ARBA00022679"/>
    </source>
</evidence>
<dbReference type="PRINTS" id="PR00958">
    <property type="entry name" value="HOMSERKINASE"/>
</dbReference>
<keyword evidence="8 13" id="KW-0547">Nucleotide-binding</keyword>
<dbReference type="SUPFAM" id="SSF54211">
    <property type="entry name" value="Ribosomal protein S5 domain 2-like"/>
    <property type="match status" value="1"/>
</dbReference>
<evidence type="ECO:0000259" key="14">
    <source>
        <dbReference type="Pfam" id="PF00288"/>
    </source>
</evidence>
<dbReference type="HAMAP" id="MF_00384">
    <property type="entry name" value="Homoser_kinase"/>
    <property type="match status" value="1"/>
</dbReference>
<dbReference type="Pfam" id="PF08544">
    <property type="entry name" value="GHMP_kinases_C"/>
    <property type="match status" value="1"/>
</dbReference>
<comment type="similarity">
    <text evidence="2 13">Belongs to the GHMP kinase family. Homoserine kinase subfamily.</text>
</comment>
<dbReference type="InterPro" id="IPR006204">
    <property type="entry name" value="GHMP_kinase_N_dom"/>
</dbReference>
<feature type="domain" description="GHMP kinase C-terminal" evidence="15">
    <location>
        <begin position="188"/>
        <end position="247"/>
    </location>
</feature>
<dbReference type="AlphaFoldDB" id="A0A0D8HLX0"/>
<dbReference type="STRING" id="1280514.AXFE_00320"/>
<dbReference type="PATRIC" id="fig|1280514.3.peg.43"/>
<dbReference type="PIRSF" id="PIRSF000676">
    <property type="entry name" value="Homoser_kin"/>
    <property type="match status" value="1"/>
</dbReference>
<protein>
    <recommendedName>
        <fullName evidence="4 13">Homoserine kinase</fullName>
        <shortName evidence="13">HK</shortName>
        <shortName evidence="13">HSK</shortName>
        <ecNumber evidence="3 13">2.7.1.39</ecNumber>
    </recommendedName>
</protein>
<dbReference type="NCBIfam" id="TIGR00191">
    <property type="entry name" value="thrB"/>
    <property type="match status" value="1"/>
</dbReference>
<keyword evidence="13" id="KW-0963">Cytoplasm</keyword>
<evidence type="ECO:0000256" key="9">
    <source>
        <dbReference type="ARBA" id="ARBA00022777"/>
    </source>
</evidence>
<dbReference type="OrthoDB" id="9769912at2"/>
<dbReference type="InterPro" id="IPR013750">
    <property type="entry name" value="GHMP_kinase_C_dom"/>
</dbReference>
<evidence type="ECO:0000256" key="7">
    <source>
        <dbReference type="ARBA" id="ARBA00022697"/>
    </source>
</evidence>
<dbReference type="InterPro" id="IPR014721">
    <property type="entry name" value="Ribsml_uS5_D2-typ_fold_subgr"/>
</dbReference>
<proteinExistence type="inferred from homology"/>
<dbReference type="InterPro" id="IPR020568">
    <property type="entry name" value="Ribosomal_Su5_D2-typ_SF"/>
</dbReference>
<gene>
    <name evidence="13 16" type="primary">thrB</name>
    <name evidence="16" type="ORF">AXFE_00320</name>
</gene>
<evidence type="ECO:0000256" key="11">
    <source>
        <dbReference type="ARBA" id="ARBA00049375"/>
    </source>
</evidence>
<dbReference type="EC" id="2.7.1.39" evidence="3 13"/>